<keyword evidence="8" id="KW-0472">Membrane</keyword>
<gene>
    <name evidence="13" type="ORF">UU72_C0021G0008</name>
</gene>
<keyword evidence="5" id="KW-0067">ATP-binding</keyword>
<keyword evidence="4" id="KW-0547">Nucleotide-binding</keyword>
<dbReference type="Pfam" id="PF22919">
    <property type="entry name" value="ATP-synt_VA_C"/>
    <property type="match status" value="1"/>
</dbReference>
<evidence type="ECO:0000256" key="4">
    <source>
        <dbReference type="ARBA" id="ARBA00022741"/>
    </source>
</evidence>
<dbReference type="SUPFAM" id="SSF47917">
    <property type="entry name" value="C-terminal domain of alpha and beta subunits of F1 ATP synthase"/>
    <property type="match status" value="1"/>
</dbReference>
<evidence type="ECO:0000256" key="1">
    <source>
        <dbReference type="ARBA" id="ARBA00004370"/>
    </source>
</evidence>
<dbReference type="InterPro" id="IPR020003">
    <property type="entry name" value="ATPase_a/bsu_AS"/>
</dbReference>
<keyword evidence="6" id="KW-1278">Translocase</keyword>
<dbReference type="InterPro" id="IPR000194">
    <property type="entry name" value="ATPase_F1/V1/A1_a/bsu_nucl-bd"/>
</dbReference>
<evidence type="ECO:0000313" key="14">
    <source>
        <dbReference type="Proteomes" id="UP000034163"/>
    </source>
</evidence>
<accession>A0A0G0Z342</accession>
<dbReference type="InterPro" id="IPR050053">
    <property type="entry name" value="ATPase_alpha/beta_chains"/>
</dbReference>
<organism evidence="13 14">
    <name type="scientific">candidate division WWE3 bacterium GW2011_GWB1_41_6</name>
    <dbReference type="NCBI Taxonomy" id="1619112"/>
    <lineage>
        <taxon>Bacteria</taxon>
        <taxon>Katanobacteria</taxon>
    </lineage>
</organism>
<evidence type="ECO:0000256" key="10">
    <source>
        <dbReference type="ARBA" id="ARBA00023310"/>
    </source>
</evidence>
<evidence type="ECO:0000256" key="9">
    <source>
        <dbReference type="ARBA" id="ARBA00023196"/>
    </source>
</evidence>
<evidence type="ECO:0000256" key="6">
    <source>
        <dbReference type="ARBA" id="ARBA00022967"/>
    </source>
</evidence>
<dbReference type="InterPro" id="IPR024034">
    <property type="entry name" value="ATPase_F1/V1_b/a_C"/>
</dbReference>
<evidence type="ECO:0000256" key="2">
    <source>
        <dbReference type="ARBA" id="ARBA00008936"/>
    </source>
</evidence>
<protein>
    <submittedName>
        <fullName evidence="13">ATP synthase subunit beta</fullName>
    </submittedName>
</protein>
<evidence type="ECO:0000256" key="7">
    <source>
        <dbReference type="ARBA" id="ARBA00023065"/>
    </source>
</evidence>
<dbReference type="PANTHER" id="PTHR15184:SF71">
    <property type="entry name" value="ATP SYNTHASE SUBUNIT BETA, MITOCHONDRIAL"/>
    <property type="match status" value="1"/>
</dbReference>
<dbReference type="NCBIfam" id="TIGR01039">
    <property type="entry name" value="atpD"/>
    <property type="match status" value="1"/>
</dbReference>
<dbReference type="InterPro" id="IPR036121">
    <property type="entry name" value="ATPase_F1/V1/A1_a/bsu_N_sf"/>
</dbReference>
<comment type="subcellular location">
    <subcellularLocation>
        <location evidence="1">Membrane</location>
    </subcellularLocation>
</comment>
<keyword evidence="3" id="KW-0813">Transport</keyword>
<dbReference type="EMBL" id="LCBS01000021">
    <property type="protein sequence ID" value="KKS16461.1"/>
    <property type="molecule type" value="Genomic_DNA"/>
</dbReference>
<dbReference type="AlphaFoldDB" id="A0A0G0Z342"/>
<dbReference type="SUPFAM" id="SSF50615">
    <property type="entry name" value="N-terminal domain of alpha and beta subunits of F1 ATP synthase"/>
    <property type="match status" value="1"/>
</dbReference>
<comment type="similarity">
    <text evidence="2">Belongs to the ATPase alpha/beta chains family.</text>
</comment>
<dbReference type="GO" id="GO:0046933">
    <property type="term" value="F:proton-transporting ATP synthase activity, rotational mechanism"/>
    <property type="evidence" value="ECO:0007669"/>
    <property type="project" value="InterPro"/>
</dbReference>
<evidence type="ECO:0000259" key="11">
    <source>
        <dbReference type="Pfam" id="PF00006"/>
    </source>
</evidence>
<dbReference type="Gene3D" id="2.40.10.170">
    <property type="match status" value="1"/>
</dbReference>
<dbReference type="GO" id="GO:0045259">
    <property type="term" value="C:proton-transporting ATP synthase complex"/>
    <property type="evidence" value="ECO:0007669"/>
    <property type="project" value="UniProtKB-KW"/>
</dbReference>
<evidence type="ECO:0000256" key="5">
    <source>
        <dbReference type="ARBA" id="ARBA00022840"/>
    </source>
</evidence>
<sequence>MPYISEQLGKVKSLKGYIVEVEFMGNLKPNINDILVLEKDTSVKMQVYKSSGLTTFYCISLTHISGVGRGSNVINTQQPLTVPIGEQMLGRVIDLFGTAKDSKPAINTNESTSIYQNPPPYTQVQSNTDLLETGIKVVDLFSPLTKGGKTGLFGGSGVGKTILLSEILHNIVNKDKEKNVSVFCGVGERTREGHELYLELTRTGVLDHVAIVLSSMGDSPSIRFLTAMAGVTHAEYFRDVMKKDVLFFIDNVFRFAQAGNELSLLMDYIPSEDGYQPTLGSEMANLHERLVSTQSAAITSIEAIYLPADDLMDQGVQAVFDYLDSAIVLSRDIYREGRLPAVDILASSSNALNVRTITPMHYYVATKGQTILSKSNSLERIVSLVGEAELSDEDRVVYKRSKKLKNYMTQNFFVSAEQTGRPGVYVPLETTINDVKDIIEGKYDELTEDKFLFIGSASEAL</sequence>
<dbReference type="GO" id="GO:0005524">
    <property type="term" value="F:ATP binding"/>
    <property type="evidence" value="ECO:0007669"/>
    <property type="project" value="UniProtKB-KW"/>
</dbReference>
<keyword evidence="9" id="KW-0139">CF(1)</keyword>
<keyword evidence="7" id="KW-0406">Ion transport</keyword>
<name>A0A0G0Z342_UNCKA</name>
<dbReference type="SUPFAM" id="SSF52540">
    <property type="entry name" value="P-loop containing nucleoside triphosphate hydrolases"/>
    <property type="match status" value="1"/>
</dbReference>
<evidence type="ECO:0000256" key="8">
    <source>
        <dbReference type="ARBA" id="ARBA00023136"/>
    </source>
</evidence>
<evidence type="ECO:0000256" key="3">
    <source>
        <dbReference type="ARBA" id="ARBA00022448"/>
    </source>
</evidence>
<dbReference type="InterPro" id="IPR055190">
    <property type="entry name" value="ATP-synt_VA_C"/>
</dbReference>
<dbReference type="PATRIC" id="fig|1619112.3.peg.725"/>
<dbReference type="Gene3D" id="1.10.1140.10">
    <property type="entry name" value="Bovine Mitochondrial F1-atpase, Atp Synthase Beta Chain, Chain D, domain 3"/>
    <property type="match status" value="1"/>
</dbReference>
<dbReference type="InterPro" id="IPR005722">
    <property type="entry name" value="ATP_synth_F1_bsu"/>
</dbReference>
<evidence type="ECO:0000313" key="13">
    <source>
        <dbReference type="EMBL" id="KKS16461.1"/>
    </source>
</evidence>
<reference evidence="13 14" key="1">
    <citation type="journal article" date="2015" name="Nature">
        <title>rRNA introns, odd ribosomes, and small enigmatic genomes across a large radiation of phyla.</title>
        <authorList>
            <person name="Brown C.T."/>
            <person name="Hug L.A."/>
            <person name="Thomas B.C."/>
            <person name="Sharon I."/>
            <person name="Castelle C.J."/>
            <person name="Singh A."/>
            <person name="Wilkins M.J."/>
            <person name="Williams K.H."/>
            <person name="Banfield J.F."/>
        </authorList>
    </citation>
    <scope>NUCLEOTIDE SEQUENCE [LARGE SCALE GENOMIC DNA]</scope>
</reference>
<dbReference type="Gene3D" id="3.40.50.300">
    <property type="entry name" value="P-loop containing nucleotide triphosphate hydrolases"/>
    <property type="match status" value="1"/>
</dbReference>
<keyword evidence="10" id="KW-0066">ATP synthesis</keyword>
<comment type="caution">
    <text evidence="13">The sequence shown here is derived from an EMBL/GenBank/DDBJ whole genome shotgun (WGS) entry which is preliminary data.</text>
</comment>
<dbReference type="Proteomes" id="UP000034163">
    <property type="component" value="Unassembled WGS sequence"/>
</dbReference>
<proteinExistence type="inferred from homology"/>
<dbReference type="PROSITE" id="PS00152">
    <property type="entry name" value="ATPASE_ALPHA_BETA"/>
    <property type="match status" value="1"/>
</dbReference>
<dbReference type="PANTHER" id="PTHR15184">
    <property type="entry name" value="ATP SYNTHASE"/>
    <property type="match status" value="1"/>
</dbReference>
<feature type="domain" description="ATP synthase A/B type C-terminal" evidence="12">
    <location>
        <begin position="358"/>
        <end position="419"/>
    </location>
</feature>
<dbReference type="Pfam" id="PF00006">
    <property type="entry name" value="ATP-synt_ab"/>
    <property type="match status" value="1"/>
</dbReference>
<dbReference type="InterPro" id="IPR027417">
    <property type="entry name" value="P-loop_NTPase"/>
</dbReference>
<evidence type="ECO:0000259" key="12">
    <source>
        <dbReference type="Pfam" id="PF22919"/>
    </source>
</evidence>
<feature type="domain" description="ATPase F1/V1/A1 complex alpha/beta subunit nucleotide-binding" evidence="11">
    <location>
        <begin position="134"/>
        <end position="349"/>
    </location>
</feature>